<reference evidence="2 3" key="2">
    <citation type="submission" date="2013-09" db="EMBL/GenBank/DDBJ databases">
        <title>Whole genome comparison of six Crocosphaera watsonii strains with differing phenotypes.</title>
        <authorList>
            <person name="Bench S.R."/>
            <person name="Heller P."/>
            <person name="Frank I."/>
            <person name="Arciniega M."/>
            <person name="Shilova I.N."/>
            <person name="Zehr J.P."/>
        </authorList>
    </citation>
    <scope>NUCLEOTIDE SEQUENCE [LARGE SCALE GENOMIC DNA]</scope>
    <source>
        <strain evidence="2 3">WH 0402</strain>
    </source>
</reference>
<dbReference type="PANTHER" id="PTHR46313">
    <property type="match status" value="1"/>
</dbReference>
<feature type="domain" description="Amine oxidase" evidence="1">
    <location>
        <begin position="2"/>
        <end position="258"/>
    </location>
</feature>
<dbReference type="SUPFAM" id="SSF51905">
    <property type="entry name" value="FAD/NAD(P)-binding domain"/>
    <property type="match status" value="1"/>
</dbReference>
<evidence type="ECO:0000313" key="3">
    <source>
        <dbReference type="Proteomes" id="UP000018130"/>
    </source>
</evidence>
<comment type="caution">
    <text evidence="2">The sequence shown here is derived from an EMBL/GenBank/DDBJ whole genome shotgun (WGS) entry which is preliminary data.</text>
</comment>
<dbReference type="InterPro" id="IPR002937">
    <property type="entry name" value="Amino_oxidase"/>
</dbReference>
<evidence type="ECO:0000259" key="1">
    <source>
        <dbReference type="Pfam" id="PF01593"/>
    </source>
</evidence>
<organism evidence="2 3">
    <name type="scientific">Crocosphaera watsonii WH 0402</name>
    <dbReference type="NCBI Taxonomy" id="1284629"/>
    <lineage>
        <taxon>Bacteria</taxon>
        <taxon>Bacillati</taxon>
        <taxon>Cyanobacteriota</taxon>
        <taxon>Cyanophyceae</taxon>
        <taxon>Oscillatoriophycideae</taxon>
        <taxon>Chroococcales</taxon>
        <taxon>Aphanothecaceae</taxon>
        <taxon>Crocosphaera</taxon>
    </lineage>
</organism>
<dbReference type="Gene3D" id="3.50.50.60">
    <property type="entry name" value="FAD/NAD(P)-binding domain"/>
    <property type="match status" value="1"/>
</dbReference>
<dbReference type="Gene3D" id="3.90.660.50">
    <property type="match status" value="1"/>
</dbReference>
<dbReference type="GO" id="GO:0016491">
    <property type="term" value="F:oxidoreductase activity"/>
    <property type="evidence" value="ECO:0007669"/>
    <property type="project" value="InterPro"/>
</dbReference>
<sequence length="277" mass="30324">MGGSAAIIDGLINGLKRYGGKLYLNSHVDKIITKSGKATGIKLKKGEIIEASVVISNATLWDTYEHLLSPEDLPSSHRQEQLATPAVKSFMHLHLGIKAEGLENLTGHHVVVHDSNQDITVPGNTCMISIPSVWDKNLAPDGHYVVHAYTLEPYEGWEKNADYENKKKQRSQTLYKALEKVIPDIRQRVVLELIGTPLTHSRFLRRYQGTYGPAIAAGNGLFPSCYTPISGLYRVGDSTLPGIGVPAVAASGILCANTLVSPQQVEKILSLRCYQKQ</sequence>
<dbReference type="EMBL" id="CAQN01000156">
    <property type="protein sequence ID" value="CCQ65337.1"/>
    <property type="molecule type" value="Genomic_DNA"/>
</dbReference>
<dbReference type="PANTHER" id="PTHR46313:SF3">
    <property type="entry name" value="PROLYCOPENE ISOMERASE, CHLOROPLASTIC"/>
    <property type="match status" value="1"/>
</dbReference>
<dbReference type="Pfam" id="PF01593">
    <property type="entry name" value="Amino_oxidase"/>
    <property type="match status" value="1"/>
</dbReference>
<protein>
    <submittedName>
        <fullName evidence="2">Phytoene dehydrogenase and related proteins</fullName>
    </submittedName>
</protein>
<evidence type="ECO:0000313" key="2">
    <source>
        <dbReference type="EMBL" id="CCQ65337.1"/>
    </source>
</evidence>
<dbReference type="Proteomes" id="UP000018130">
    <property type="component" value="Unassembled WGS sequence"/>
</dbReference>
<gene>
    <name evidence="2" type="ORF">CWATWH0402_557</name>
</gene>
<reference evidence="2 3" key="1">
    <citation type="submission" date="2013-01" db="EMBL/GenBank/DDBJ databases">
        <authorList>
            <person name="Bench S."/>
        </authorList>
    </citation>
    <scope>NUCLEOTIDE SEQUENCE [LARGE SCALE GENOMIC DNA]</scope>
    <source>
        <strain evidence="2 3">WH 0402</strain>
    </source>
</reference>
<dbReference type="GO" id="GO:0016116">
    <property type="term" value="P:carotenoid metabolic process"/>
    <property type="evidence" value="ECO:0007669"/>
    <property type="project" value="InterPro"/>
</dbReference>
<accession>T2JLG4</accession>
<name>T2JLG4_CROWT</name>
<dbReference type="InterPro" id="IPR045892">
    <property type="entry name" value="CrtISO-like"/>
</dbReference>
<dbReference type="AlphaFoldDB" id="T2JLG4"/>
<proteinExistence type="predicted"/>
<dbReference type="InterPro" id="IPR036188">
    <property type="entry name" value="FAD/NAD-bd_sf"/>
</dbReference>